<feature type="compositionally biased region" description="Low complexity" evidence="1">
    <location>
        <begin position="76"/>
        <end position="102"/>
    </location>
</feature>
<organism evidence="2 3">
    <name type="scientific">Ramphastos sulfuratus</name>
    <dbReference type="NCBI Taxonomy" id="322582"/>
    <lineage>
        <taxon>Eukaryota</taxon>
        <taxon>Metazoa</taxon>
        <taxon>Chordata</taxon>
        <taxon>Craniata</taxon>
        <taxon>Vertebrata</taxon>
        <taxon>Euteleostomi</taxon>
        <taxon>Archelosauria</taxon>
        <taxon>Archosauria</taxon>
        <taxon>Dinosauria</taxon>
        <taxon>Saurischia</taxon>
        <taxon>Theropoda</taxon>
        <taxon>Coelurosauria</taxon>
        <taxon>Aves</taxon>
        <taxon>Neognathae</taxon>
        <taxon>Neoaves</taxon>
        <taxon>Telluraves</taxon>
        <taxon>Coraciimorphae</taxon>
        <taxon>Piciformes</taxon>
        <taxon>Ramphastidae</taxon>
        <taxon>Ramphastos</taxon>
    </lineage>
</organism>
<evidence type="ECO:0000256" key="1">
    <source>
        <dbReference type="SAM" id="MobiDB-lite"/>
    </source>
</evidence>
<dbReference type="GO" id="GO:0021849">
    <property type="term" value="P:neuroblast division in subventricular zone"/>
    <property type="evidence" value="ECO:0007669"/>
    <property type="project" value="TreeGrafter"/>
</dbReference>
<dbReference type="GO" id="GO:0060234">
    <property type="term" value="P:neuroblast delamination"/>
    <property type="evidence" value="ECO:0007669"/>
    <property type="project" value="TreeGrafter"/>
</dbReference>
<sequence>PLRVPSLQDDYHKLLTKYAEAENTIDQLRLGARVSLYADPPQPNRSLAVGTMGMGCQVMALSIPQARTAVFSMAPATASPASPSGAPAPGLSGQEGSPQSASSPPPGECCPTCPGPCCCSGSQLTQTLAGQTQKLQAQASPRSGDIWGGDTATVVPQRLRKLKDVQDALERAYLGARQQHPETSGGFDPDRSVEGDIFRLGLYLEELKERLEPGAGRQLLPQHPAQPRSPPAHSPPPTPSSLHPKTEGPRGTVGDSKAVTEWLPRPLWNKQQRLEEDFGDLLHQYKHFKSLPQSLSLEQLSLTESESQGEVDGPAAGDGGPGKGGPRRTWSLEEGADLETSSLHPPDRRAVPLPLGMTPWTGRTQGHLASPEEPPATDKPPLRVPNPPQPAASLHSSGVGSAVTQHRSGKVSPWDHRVPSASTPRACWGCSAPLLLSLLPPQEQRIVSPETDSGFVGSEASRVSPTMHTPEHQPPGSGTPGSLGPSIPIPATLHPHRKREVTPLLSETTPTGIYPAGGQGTTGGAHRPPSTPWQSSSPHRWAEGAGSEMGHDGDSSDGHPPATARDPASPPPSPRTPSPTLLSPEPPSLDASGCDLLGSRLQRDQAIRALQDEVWRLQQRLEESLRRSHSYPEGKATTLPTTLPRRQPRDNGPSSPKDTKLSGEPSQMARGRVPPGVAPTRRGRSASVPRDRPELELSKSHPASLSSATTSKLDPSLPGARTTPSPRKSPGSPSGAVTFRGQYTGTRYQAGMPRATPAPREELGTSGCPRCHGSWTLSGDATRQPQHSTPRRMHCPTCRAPIGTPTPGSRDRATQDAGPSGRSSPGSHPEPRAEKLEQPRLWYLAASPAAIGCLAPVPLVPYVPSMM</sequence>
<feature type="non-terminal residue" evidence="2">
    <location>
        <position position="1"/>
    </location>
</feature>
<dbReference type="GO" id="GO:0005813">
    <property type="term" value="C:centrosome"/>
    <property type="evidence" value="ECO:0007669"/>
    <property type="project" value="TreeGrafter"/>
</dbReference>
<feature type="region of interest" description="Disordered" evidence="1">
    <location>
        <begin position="623"/>
        <end position="835"/>
    </location>
</feature>
<feature type="compositionally biased region" description="Polar residues" evidence="1">
    <location>
        <begin position="775"/>
        <end position="788"/>
    </location>
</feature>
<reference evidence="2" key="1">
    <citation type="submission" date="2019-09" db="EMBL/GenBank/DDBJ databases">
        <title>Bird 10,000 Genomes (B10K) Project - Family phase.</title>
        <authorList>
            <person name="Zhang G."/>
        </authorList>
    </citation>
    <scope>NUCLEOTIDE SEQUENCE</scope>
    <source>
        <strain evidence="2">B10K-DU-001-30</strain>
        <tissue evidence="2">Muscle</tissue>
    </source>
</reference>
<accession>A0A852C3L7</accession>
<feature type="compositionally biased region" description="Low complexity" evidence="1">
    <location>
        <begin position="721"/>
        <end position="735"/>
    </location>
</feature>
<comment type="caution">
    <text evidence="2">The sequence shown here is derived from an EMBL/GenBank/DDBJ whole genome shotgun (WGS) entry which is preliminary data.</text>
</comment>
<feature type="compositionally biased region" description="Polar residues" evidence="1">
    <location>
        <begin position="394"/>
        <end position="406"/>
    </location>
</feature>
<name>A0A852C3L7_9PICI</name>
<dbReference type="AlphaFoldDB" id="A0A852C3L7"/>
<feature type="compositionally biased region" description="Pro residues" evidence="1">
    <location>
        <begin position="227"/>
        <end position="239"/>
    </location>
</feature>
<feature type="region of interest" description="Disordered" evidence="1">
    <location>
        <begin position="76"/>
        <end position="107"/>
    </location>
</feature>
<feature type="compositionally biased region" description="Low complexity" evidence="1">
    <location>
        <begin position="818"/>
        <end position="827"/>
    </location>
</feature>
<keyword evidence="3" id="KW-1185">Reference proteome</keyword>
<feature type="compositionally biased region" description="Pro residues" evidence="1">
    <location>
        <begin position="372"/>
        <end position="390"/>
    </location>
</feature>
<feature type="region of interest" description="Disordered" evidence="1">
    <location>
        <begin position="301"/>
        <end position="422"/>
    </location>
</feature>
<gene>
    <name evidence="2" type="primary">Akna</name>
    <name evidence="2" type="ORF">RAMSUL_R15466</name>
</gene>
<feature type="compositionally biased region" description="Low complexity" evidence="1">
    <location>
        <begin position="474"/>
        <end position="490"/>
    </location>
</feature>
<feature type="compositionally biased region" description="Pro residues" evidence="1">
    <location>
        <begin position="568"/>
        <end position="577"/>
    </location>
</feature>
<proteinExistence type="predicted"/>
<feature type="compositionally biased region" description="Basic and acidic residues" evidence="1">
    <location>
        <begin position="623"/>
        <end position="632"/>
    </location>
</feature>
<feature type="compositionally biased region" description="Polar residues" evidence="1">
    <location>
        <begin position="701"/>
        <end position="713"/>
    </location>
</feature>
<evidence type="ECO:0000313" key="2">
    <source>
        <dbReference type="EMBL" id="NXP74366.1"/>
    </source>
</evidence>
<evidence type="ECO:0000313" key="3">
    <source>
        <dbReference type="Proteomes" id="UP000611227"/>
    </source>
</evidence>
<dbReference type="EMBL" id="WBNM01016060">
    <property type="protein sequence ID" value="NXP74366.1"/>
    <property type="molecule type" value="Genomic_DNA"/>
</dbReference>
<dbReference type="InterPro" id="IPR052655">
    <property type="entry name" value="AKNA_Centrosome-Trans_reg"/>
</dbReference>
<feature type="region of interest" description="Disordered" evidence="1">
    <location>
        <begin position="448"/>
        <end position="597"/>
    </location>
</feature>
<dbReference type="PANTHER" id="PTHR21510:SF15">
    <property type="entry name" value="MICROTUBULE ORGANIZATION PROTEIN AKNA"/>
    <property type="match status" value="1"/>
</dbReference>
<feature type="compositionally biased region" description="Low complexity" evidence="1">
    <location>
        <begin position="301"/>
        <end position="315"/>
    </location>
</feature>
<dbReference type="GO" id="GO:0001837">
    <property type="term" value="P:epithelial to mesenchymal transition"/>
    <property type="evidence" value="ECO:0007669"/>
    <property type="project" value="TreeGrafter"/>
</dbReference>
<feature type="compositionally biased region" description="Basic and acidic residues" evidence="1">
    <location>
        <begin position="689"/>
        <end position="699"/>
    </location>
</feature>
<dbReference type="PANTHER" id="PTHR21510">
    <property type="entry name" value="AKNA DOMAIN-CONTAINING PROTEIN"/>
    <property type="match status" value="1"/>
</dbReference>
<protein>
    <submittedName>
        <fullName evidence="2">AKNA factor</fullName>
    </submittedName>
</protein>
<feature type="non-terminal residue" evidence="2">
    <location>
        <position position="867"/>
    </location>
</feature>
<dbReference type="Proteomes" id="UP000611227">
    <property type="component" value="Unassembled WGS sequence"/>
</dbReference>
<feature type="region of interest" description="Disordered" evidence="1">
    <location>
        <begin position="217"/>
        <end position="256"/>
    </location>
</feature>